<keyword evidence="1" id="KW-1133">Transmembrane helix</keyword>
<dbReference type="STRING" id="515619.EUBREC_3037"/>
<reference evidence="2 3" key="1">
    <citation type="journal article" date="2009" name="Proc. Natl. Acad. Sci. U.S.A.">
        <title>Characterizing a model human gut microbiota composed of members of its two dominant bacterial phyla.</title>
        <authorList>
            <person name="Mahowald M.A."/>
            <person name="Rey F.E."/>
            <person name="Seedorf H."/>
            <person name="Turnbaugh P.J."/>
            <person name="Fulton R.S."/>
            <person name="Wollam A."/>
            <person name="Shah N."/>
            <person name="Wang C."/>
            <person name="Magrini V."/>
            <person name="Wilson R.K."/>
            <person name="Cantarel B.L."/>
            <person name="Coutinho P.M."/>
            <person name="Henrissat B."/>
            <person name="Crock L.W."/>
            <person name="Russell A."/>
            <person name="Verberkmoes N.C."/>
            <person name="Hettich R.L."/>
            <person name="Gordon J.I."/>
        </authorList>
    </citation>
    <scope>NUCLEOTIDE SEQUENCE [LARGE SCALE GENOMIC DNA]</scope>
    <source>
        <strain evidence="3">ATCC 33656 / DSM 3377 / JCM 17463 / KCTC 5835 / LMG 30912 / VPI 0990</strain>
    </source>
</reference>
<dbReference type="KEGG" id="ere:EUBREC_3037"/>
<proteinExistence type="predicted"/>
<protein>
    <submittedName>
        <fullName evidence="2">Uncharacterized protein</fullName>
    </submittedName>
</protein>
<feature type="transmembrane region" description="Helical" evidence="1">
    <location>
        <begin position="21"/>
        <end position="40"/>
    </location>
</feature>
<dbReference type="PaxDb" id="515619-EUBREC_3037"/>
<dbReference type="EMBL" id="CP001107">
    <property type="protein sequence ID" value="ACR76765.1"/>
    <property type="molecule type" value="Genomic_DNA"/>
</dbReference>
<organism evidence="2 3">
    <name type="scientific">Agathobacter rectalis (strain ATCC 33656 / DSM 3377 / JCM 17463 / KCTC 5835 / VPI 0990)</name>
    <name type="common">Eubacterium rectale</name>
    <dbReference type="NCBI Taxonomy" id="515619"/>
    <lineage>
        <taxon>Bacteria</taxon>
        <taxon>Bacillati</taxon>
        <taxon>Bacillota</taxon>
        <taxon>Clostridia</taxon>
        <taxon>Lachnospirales</taxon>
        <taxon>Lachnospiraceae</taxon>
        <taxon>Agathobacter</taxon>
    </lineage>
</organism>
<dbReference type="Proteomes" id="UP000001477">
    <property type="component" value="Chromosome"/>
</dbReference>
<keyword evidence="1" id="KW-0812">Transmembrane</keyword>
<evidence type="ECO:0000256" key="1">
    <source>
        <dbReference type="SAM" id="Phobius"/>
    </source>
</evidence>
<dbReference type="AlphaFoldDB" id="C4Z8D8"/>
<name>C4Z8D8_AGARV</name>
<evidence type="ECO:0000313" key="3">
    <source>
        <dbReference type="Proteomes" id="UP000001477"/>
    </source>
</evidence>
<evidence type="ECO:0000313" key="2">
    <source>
        <dbReference type="EMBL" id="ACR76765.1"/>
    </source>
</evidence>
<gene>
    <name evidence="2" type="ordered locus">EUBREC_3037</name>
</gene>
<accession>C4Z8D8</accession>
<dbReference type="HOGENOM" id="CLU_3152968_0_0_9"/>
<keyword evidence="1" id="KW-0472">Membrane</keyword>
<sequence>MIFYIIAHKNKPCSHRCGGNMAYILFFQLILLISFLFVHLSTHNHKSH</sequence>